<organism evidence="1 2">
    <name type="scientific">Puccinia sorghi</name>
    <dbReference type="NCBI Taxonomy" id="27349"/>
    <lineage>
        <taxon>Eukaryota</taxon>
        <taxon>Fungi</taxon>
        <taxon>Dikarya</taxon>
        <taxon>Basidiomycota</taxon>
        <taxon>Pucciniomycotina</taxon>
        <taxon>Pucciniomycetes</taxon>
        <taxon>Pucciniales</taxon>
        <taxon>Pucciniaceae</taxon>
        <taxon>Puccinia</taxon>
    </lineage>
</organism>
<accession>A0A0L6U718</accession>
<reference evidence="1 2" key="1">
    <citation type="submission" date="2015-08" db="EMBL/GenBank/DDBJ databases">
        <title>Next Generation Sequencing and Analysis of the Genome of Puccinia sorghi L Schw, the Causal Agent of Maize Common Rust.</title>
        <authorList>
            <person name="Rochi L."/>
            <person name="Burguener G."/>
            <person name="Darino M."/>
            <person name="Turjanski A."/>
            <person name="Kreff E."/>
            <person name="Dieguez M.J."/>
            <person name="Sacco F."/>
        </authorList>
    </citation>
    <scope>NUCLEOTIDE SEQUENCE [LARGE SCALE GENOMIC DNA]</scope>
    <source>
        <strain evidence="1 2">RO10H11247</strain>
    </source>
</reference>
<evidence type="ECO:0000313" key="1">
    <source>
        <dbReference type="EMBL" id="KNZ44309.1"/>
    </source>
</evidence>
<dbReference type="VEuPathDB" id="FungiDB:VP01_929g1"/>
<dbReference type="Proteomes" id="UP000037035">
    <property type="component" value="Unassembled WGS sequence"/>
</dbReference>
<dbReference type="EMBL" id="LAVV01014937">
    <property type="protein sequence ID" value="KNZ44309.1"/>
    <property type="molecule type" value="Genomic_DNA"/>
</dbReference>
<keyword evidence="2" id="KW-1185">Reference proteome</keyword>
<gene>
    <name evidence="1" type="ORF">VP01_929g1</name>
</gene>
<dbReference type="AlphaFoldDB" id="A0A0L6U718"/>
<comment type="caution">
    <text evidence="1">The sequence shown here is derived from an EMBL/GenBank/DDBJ whole genome shotgun (WGS) entry which is preliminary data.</text>
</comment>
<evidence type="ECO:0000313" key="2">
    <source>
        <dbReference type="Proteomes" id="UP000037035"/>
    </source>
</evidence>
<sequence length="334" mass="38365">MSPDKANIYAQPCSHCSGCSKRSLKTPRLNHTPLEPFQQLRYPKCLHFHLKLCFQTEDEGSYKKLYRISSNTFVGAAILSKEAAYQSFAISMNNNSPGGSTLTEKNCEPNWKHISRMYLKKRSGQRKLEQVWTMMIPNSASKKLELMCPHYTQILTLFGPKNNTNSLTTSIRLKEYKKWFLQAQIIMKIPCNQMIKLKDRKFDLILLIFKRFFVWTGGERFQNGGCESHQAKKKATCTHCHIMYKGAPVNNFLVISIPSNGHQVTPTRATWEQHQIPLRGLEPEILNKANPLTDFLIKEIIILCERKKNMIKKFSKTMPSLSGKKIRGLGSRPP</sequence>
<proteinExistence type="predicted"/>
<protein>
    <submittedName>
        <fullName evidence="1">Uncharacterized protein</fullName>
    </submittedName>
</protein>
<name>A0A0L6U718_9BASI</name>